<organism evidence="1 2">
    <name type="scientific">Rhodnius prolixus</name>
    <name type="common">Triatomid bug</name>
    <dbReference type="NCBI Taxonomy" id="13249"/>
    <lineage>
        <taxon>Eukaryota</taxon>
        <taxon>Metazoa</taxon>
        <taxon>Ecdysozoa</taxon>
        <taxon>Arthropoda</taxon>
        <taxon>Hexapoda</taxon>
        <taxon>Insecta</taxon>
        <taxon>Pterygota</taxon>
        <taxon>Neoptera</taxon>
        <taxon>Paraneoptera</taxon>
        <taxon>Hemiptera</taxon>
        <taxon>Heteroptera</taxon>
        <taxon>Panheteroptera</taxon>
        <taxon>Cimicomorpha</taxon>
        <taxon>Reduviidae</taxon>
        <taxon>Triatominae</taxon>
        <taxon>Rhodnius</taxon>
    </lineage>
</organism>
<dbReference type="Proteomes" id="UP000015103">
    <property type="component" value="Unassembled WGS sequence"/>
</dbReference>
<dbReference type="EMBL" id="ACPB03002166">
    <property type="status" value="NOT_ANNOTATED_CDS"/>
    <property type="molecule type" value="Genomic_DNA"/>
</dbReference>
<evidence type="ECO:0000313" key="2">
    <source>
        <dbReference type="Proteomes" id="UP000015103"/>
    </source>
</evidence>
<dbReference type="InParanoid" id="T1IDX9"/>
<accession>T1IDX9</accession>
<dbReference type="STRING" id="13249.T1IDX9"/>
<dbReference type="VEuPathDB" id="VectorBase:RPRC014499"/>
<dbReference type="eggNOG" id="KOG0017">
    <property type="taxonomic scope" value="Eukaryota"/>
</dbReference>
<dbReference type="PANTHER" id="PTHR33198:SF20">
    <property type="entry name" value="RETROTRANSPOSON GAG DOMAIN-CONTAINING PROTEIN"/>
    <property type="match status" value="1"/>
</dbReference>
<dbReference type="EnsemblMetazoa" id="RPRC014499-RA">
    <property type="protein sequence ID" value="RPRC014499-PA"/>
    <property type="gene ID" value="RPRC014499"/>
</dbReference>
<proteinExistence type="predicted"/>
<evidence type="ECO:0000313" key="1">
    <source>
        <dbReference type="EnsemblMetazoa" id="RPRC014499-PA"/>
    </source>
</evidence>
<dbReference type="PANTHER" id="PTHR33198">
    <property type="entry name" value="ANK_REP_REGION DOMAIN-CONTAINING PROTEIN-RELATED"/>
    <property type="match status" value="1"/>
</dbReference>
<dbReference type="OMA" id="PRSNETF"/>
<keyword evidence="2" id="KW-1185">Reference proteome</keyword>
<reference evidence="1" key="1">
    <citation type="submission" date="2015-05" db="UniProtKB">
        <authorList>
            <consortium name="EnsemblMetazoa"/>
        </authorList>
    </citation>
    <scope>IDENTIFICATION</scope>
</reference>
<dbReference type="HOGENOM" id="CLU_795287_0_0_1"/>
<name>T1IDX9_RHOPR</name>
<sequence length="349" mass="40146">MAMNCFVPPAPLSLEGNLLENWKRFRSDLEIFLKAAGFTETKTTVGRATAILINLIGEKGKELYNTFQFEEGKSEIFEEVLKKFEEYVSPQKNLIVSSFRFNSRKQKEQETFDDFVTELKKLIKDCDYGALADRLLLDRIVQGVQDNQLREKYLQEKELTLDRAIELGRTTALSREQAAEMKPSEVDRIVNRKQPKKTKEKMDNYYKKDNYKLKCRLLTEYYKVIDKYSIGNGLQLGESLIHFAQALIHKRAFTESEVREDLLLVIIIAACENNLSDGTEVAQILKISFAILDKFLKEFSSVFHHSKMSTSTGAWSNLVSSNTIKICNKKYNVPFEKQKLDAVSRDTGV</sequence>
<protein>
    <submittedName>
        <fullName evidence="1">Uncharacterized protein</fullName>
    </submittedName>
</protein>
<dbReference type="AlphaFoldDB" id="T1IDX9"/>